<evidence type="ECO:0000256" key="12">
    <source>
        <dbReference type="PROSITE-ProRule" id="PRU00169"/>
    </source>
</evidence>
<organism evidence="16 17">
    <name type="scientific">Ramlibacter algicola</name>
    <dbReference type="NCBI Taxonomy" id="2795217"/>
    <lineage>
        <taxon>Bacteria</taxon>
        <taxon>Pseudomonadati</taxon>
        <taxon>Pseudomonadota</taxon>
        <taxon>Betaproteobacteria</taxon>
        <taxon>Burkholderiales</taxon>
        <taxon>Comamonadaceae</taxon>
        <taxon>Ramlibacter</taxon>
    </lineage>
</organism>
<feature type="modified residue" description="4-aspartylphosphate" evidence="12">
    <location>
        <position position="658"/>
    </location>
</feature>
<keyword evidence="4" id="KW-1003">Cell membrane</keyword>
<dbReference type="SMART" id="SM00448">
    <property type="entry name" value="REC"/>
    <property type="match status" value="1"/>
</dbReference>
<dbReference type="CDD" id="cd17580">
    <property type="entry name" value="REC_2_DhkD-like"/>
    <property type="match status" value="1"/>
</dbReference>
<evidence type="ECO:0000256" key="7">
    <source>
        <dbReference type="ARBA" id="ARBA00022741"/>
    </source>
</evidence>
<evidence type="ECO:0000256" key="8">
    <source>
        <dbReference type="ARBA" id="ARBA00022777"/>
    </source>
</evidence>
<sequence length="731" mass="78042">MRLRTSLFLLATLAAVPILAFALIAARYVVQAEDENLVNTSMARNSATMSAVDAELRGVTATLQALAGASSLGRNDLRTFHADAQAVLVTQPSWRNISLMTSGGQQLVNARVPWGAPLPAHPSDPTSLERLLRTREPVVGDLQRDGLPDNELGVTVRVPVLNEGVVRYVLTATLSAEPFRRLLEQQNLAPGWVGALVDGHGRVLARVPPVSVGSAASPEYLTRVQGATDGWYRGPGMGGEDDYTAFLRSGMTGWSLGYSVSAQVLNKGVKGAAWVMGAGMALSVIAGGLLALLLGRVVSRPMSQLATAARRWGDGVPVRAGVDSRIEEVQQLASALDRAAGAVTQRDAQLQQRAEELAQANAKKTQFLAMLSHELRNPLAPLRNGIAILRRTADPRRRSDVEAMMERQVAHAARLIDDLLDVSRIERGKLQLELGTVHVADMVRAAVEAVRPAIEARRQRLEVRSPAAALSLRGDSVRLAQVLSNLLTNASKFTPEGGHLRVEALAEGSELVLRVRDEGVGFEPDEGDRIFEMFTQLDTSRSKAVSGLGLGLAIVRSIVHMHGGTVCAYSEGQGSGATFTVRLPMLAQPVAANDAPGMPALPAPAGPRRVLVADDNVDAADSLAALLREEGFEVLVAHDGERALELARRSPPTAALLDLDMPGLDGHEVARALRSERGADVLLVALTGLGRPSDLQATRASGFDAHLTKPTPFEDVLEALQRRRAQRPVHA</sequence>
<dbReference type="PRINTS" id="PR00344">
    <property type="entry name" value="BCTRLSENSOR"/>
</dbReference>
<dbReference type="SUPFAM" id="SSF55874">
    <property type="entry name" value="ATPase domain of HSP90 chaperone/DNA topoisomerase II/histidine kinase"/>
    <property type="match status" value="1"/>
</dbReference>
<dbReference type="Pfam" id="PF02518">
    <property type="entry name" value="HATPase_c"/>
    <property type="match status" value="1"/>
</dbReference>
<evidence type="ECO:0000259" key="15">
    <source>
        <dbReference type="PROSITE" id="PS50885"/>
    </source>
</evidence>
<dbReference type="Gene3D" id="3.40.50.2300">
    <property type="match status" value="1"/>
</dbReference>
<dbReference type="GO" id="GO:0005886">
    <property type="term" value="C:plasma membrane"/>
    <property type="evidence" value="ECO:0007669"/>
    <property type="project" value="UniProtKB-SubCell"/>
</dbReference>
<keyword evidence="8" id="KW-0418">Kinase</keyword>
<dbReference type="RefSeq" id="WP_200787344.1">
    <property type="nucleotide sequence ID" value="NZ_JAEDAO010000001.1"/>
</dbReference>
<dbReference type="GO" id="GO:0005524">
    <property type="term" value="F:ATP binding"/>
    <property type="evidence" value="ECO:0007669"/>
    <property type="project" value="UniProtKB-KW"/>
</dbReference>
<keyword evidence="5 12" id="KW-0597">Phosphoprotein</keyword>
<evidence type="ECO:0000256" key="3">
    <source>
        <dbReference type="ARBA" id="ARBA00012438"/>
    </source>
</evidence>
<evidence type="ECO:0000259" key="13">
    <source>
        <dbReference type="PROSITE" id="PS50109"/>
    </source>
</evidence>
<keyword evidence="7" id="KW-0547">Nucleotide-binding</keyword>
<accession>A0A934PXM4</accession>
<dbReference type="InterPro" id="IPR011006">
    <property type="entry name" value="CheY-like_superfamily"/>
</dbReference>
<dbReference type="GO" id="GO:0000155">
    <property type="term" value="F:phosphorelay sensor kinase activity"/>
    <property type="evidence" value="ECO:0007669"/>
    <property type="project" value="InterPro"/>
</dbReference>
<evidence type="ECO:0000256" key="2">
    <source>
        <dbReference type="ARBA" id="ARBA00004236"/>
    </source>
</evidence>
<dbReference type="InterPro" id="IPR036097">
    <property type="entry name" value="HisK_dim/P_sf"/>
</dbReference>
<evidence type="ECO:0000256" key="1">
    <source>
        <dbReference type="ARBA" id="ARBA00000085"/>
    </source>
</evidence>
<evidence type="ECO:0000256" key="11">
    <source>
        <dbReference type="ARBA" id="ARBA00023136"/>
    </source>
</evidence>
<dbReference type="InterPro" id="IPR036890">
    <property type="entry name" value="HATPase_C_sf"/>
</dbReference>
<dbReference type="PROSITE" id="PS50110">
    <property type="entry name" value="RESPONSE_REGULATORY"/>
    <property type="match status" value="1"/>
</dbReference>
<dbReference type="Pfam" id="PF00072">
    <property type="entry name" value="Response_reg"/>
    <property type="match status" value="1"/>
</dbReference>
<dbReference type="EC" id="2.7.13.3" evidence="3"/>
<comment type="catalytic activity">
    <reaction evidence="1">
        <text>ATP + protein L-histidine = ADP + protein N-phospho-L-histidine.</text>
        <dbReference type="EC" id="2.7.13.3"/>
    </reaction>
</comment>
<dbReference type="InterPro" id="IPR003660">
    <property type="entry name" value="HAMP_dom"/>
</dbReference>
<dbReference type="Proteomes" id="UP000617041">
    <property type="component" value="Unassembled WGS sequence"/>
</dbReference>
<dbReference type="SMART" id="SM00388">
    <property type="entry name" value="HisKA"/>
    <property type="match status" value="1"/>
</dbReference>
<feature type="domain" description="Response regulatory" evidence="14">
    <location>
        <begin position="609"/>
        <end position="724"/>
    </location>
</feature>
<dbReference type="SUPFAM" id="SSF52172">
    <property type="entry name" value="CheY-like"/>
    <property type="match status" value="1"/>
</dbReference>
<dbReference type="Gene3D" id="6.10.340.10">
    <property type="match status" value="1"/>
</dbReference>
<keyword evidence="11" id="KW-0472">Membrane</keyword>
<evidence type="ECO:0000256" key="4">
    <source>
        <dbReference type="ARBA" id="ARBA00022475"/>
    </source>
</evidence>
<proteinExistence type="predicted"/>
<keyword evidence="17" id="KW-1185">Reference proteome</keyword>
<evidence type="ECO:0000256" key="10">
    <source>
        <dbReference type="ARBA" id="ARBA00023012"/>
    </source>
</evidence>
<comment type="caution">
    <text evidence="16">The sequence shown here is derived from an EMBL/GenBank/DDBJ whole genome shotgun (WGS) entry which is preliminary data.</text>
</comment>
<dbReference type="PROSITE" id="PS50109">
    <property type="entry name" value="HIS_KIN"/>
    <property type="match status" value="1"/>
</dbReference>
<keyword evidence="6" id="KW-0808">Transferase</keyword>
<evidence type="ECO:0000256" key="6">
    <source>
        <dbReference type="ARBA" id="ARBA00022679"/>
    </source>
</evidence>
<protein>
    <recommendedName>
        <fullName evidence="3">histidine kinase</fullName>
        <ecNumber evidence="3">2.7.13.3</ecNumber>
    </recommendedName>
</protein>
<feature type="domain" description="HAMP" evidence="15">
    <location>
        <begin position="296"/>
        <end position="348"/>
    </location>
</feature>
<dbReference type="EMBL" id="JAEDAO010000001">
    <property type="protein sequence ID" value="MBK0392405.1"/>
    <property type="molecule type" value="Genomic_DNA"/>
</dbReference>
<comment type="subcellular location">
    <subcellularLocation>
        <location evidence="2">Cell membrane</location>
    </subcellularLocation>
</comment>
<dbReference type="InterPro" id="IPR004358">
    <property type="entry name" value="Sig_transdc_His_kin-like_C"/>
</dbReference>
<dbReference type="PANTHER" id="PTHR43547:SF2">
    <property type="entry name" value="HYBRID SIGNAL TRANSDUCTION HISTIDINE KINASE C"/>
    <property type="match status" value="1"/>
</dbReference>
<evidence type="ECO:0000256" key="9">
    <source>
        <dbReference type="ARBA" id="ARBA00022840"/>
    </source>
</evidence>
<dbReference type="FunFam" id="3.30.565.10:FF:000023">
    <property type="entry name" value="PAS domain-containing sensor histidine kinase"/>
    <property type="match status" value="1"/>
</dbReference>
<dbReference type="CDD" id="cd18774">
    <property type="entry name" value="PDC2_HK_sensor"/>
    <property type="match status" value="1"/>
</dbReference>
<dbReference type="SUPFAM" id="SSF47384">
    <property type="entry name" value="Homodimeric domain of signal transducing histidine kinase"/>
    <property type="match status" value="1"/>
</dbReference>
<evidence type="ECO:0000259" key="14">
    <source>
        <dbReference type="PROSITE" id="PS50110"/>
    </source>
</evidence>
<dbReference type="PANTHER" id="PTHR43547">
    <property type="entry name" value="TWO-COMPONENT HISTIDINE KINASE"/>
    <property type="match status" value="1"/>
</dbReference>
<keyword evidence="10" id="KW-0902">Two-component regulatory system</keyword>
<dbReference type="AlphaFoldDB" id="A0A934PXM4"/>
<dbReference type="Pfam" id="PF00512">
    <property type="entry name" value="HisKA"/>
    <property type="match status" value="1"/>
</dbReference>
<evidence type="ECO:0000313" key="17">
    <source>
        <dbReference type="Proteomes" id="UP000617041"/>
    </source>
</evidence>
<dbReference type="InterPro" id="IPR001789">
    <property type="entry name" value="Sig_transdc_resp-reg_receiver"/>
</dbReference>
<feature type="domain" description="Histidine kinase" evidence="13">
    <location>
        <begin position="370"/>
        <end position="587"/>
    </location>
</feature>
<dbReference type="CDD" id="cd00082">
    <property type="entry name" value="HisKA"/>
    <property type="match status" value="1"/>
</dbReference>
<dbReference type="InterPro" id="IPR003661">
    <property type="entry name" value="HisK_dim/P_dom"/>
</dbReference>
<evidence type="ECO:0000256" key="5">
    <source>
        <dbReference type="ARBA" id="ARBA00022553"/>
    </source>
</evidence>
<dbReference type="InterPro" id="IPR003594">
    <property type="entry name" value="HATPase_dom"/>
</dbReference>
<keyword evidence="9" id="KW-0067">ATP-binding</keyword>
<evidence type="ECO:0000313" key="16">
    <source>
        <dbReference type="EMBL" id="MBK0392405.1"/>
    </source>
</evidence>
<name>A0A934PXM4_9BURK</name>
<reference evidence="16" key="1">
    <citation type="submission" date="2020-12" db="EMBL/GenBank/DDBJ databases">
        <title>Ramlibacter sp. nov., isolated from a freshwater alga, Cryptomonas.</title>
        <authorList>
            <person name="Kim H.M."/>
            <person name="Jeon C.O."/>
        </authorList>
    </citation>
    <scope>NUCLEOTIDE SEQUENCE</scope>
    <source>
        <strain evidence="16">CrO1</strain>
    </source>
</reference>
<dbReference type="Gene3D" id="3.30.565.10">
    <property type="entry name" value="Histidine kinase-like ATPase, C-terminal domain"/>
    <property type="match status" value="1"/>
</dbReference>
<dbReference type="InterPro" id="IPR005467">
    <property type="entry name" value="His_kinase_dom"/>
</dbReference>
<dbReference type="SMART" id="SM00387">
    <property type="entry name" value="HATPase_c"/>
    <property type="match status" value="1"/>
</dbReference>
<gene>
    <name evidence="16" type="ORF">I8E28_07365</name>
</gene>
<dbReference type="PROSITE" id="PS50885">
    <property type="entry name" value="HAMP"/>
    <property type="match status" value="1"/>
</dbReference>
<dbReference type="Gene3D" id="1.10.287.130">
    <property type="match status" value="1"/>
</dbReference>